<proteinExistence type="predicted"/>
<keyword evidence="3" id="KW-1185">Reference proteome</keyword>
<accession>A0A6A5KIM2</accession>
<sequence length="252" mass="27442">MDYSRVRDVGRQPGVMRLQGQLEILQCSKGGRSSSWGEMLQRGSGRGISSAVLVWRTSVLRRGEVGMLRSGVRALIVASDVAARLLLCVTVPIGPFLAFPRSIIAATTSTSPSTNIKPSKQNSPPPSAPRTTKYWFVSQRARPRVNNSTVSRGNEKRSIARFTRALAYLCLLIYPSPFPIGAEGQSSHAWTLKCLVAQCRGAHGGAHARQLQCSVITPTNCGVPAERCEESTARHALRSQMSGPWVEAERRT</sequence>
<dbReference type="EMBL" id="ML975288">
    <property type="protein sequence ID" value="KAF1835346.1"/>
    <property type="molecule type" value="Genomic_DNA"/>
</dbReference>
<feature type="region of interest" description="Disordered" evidence="1">
    <location>
        <begin position="109"/>
        <end position="131"/>
    </location>
</feature>
<gene>
    <name evidence="2" type="ORF">BDW02DRAFT_290085</name>
</gene>
<evidence type="ECO:0000256" key="1">
    <source>
        <dbReference type="SAM" id="MobiDB-lite"/>
    </source>
</evidence>
<evidence type="ECO:0000313" key="2">
    <source>
        <dbReference type="EMBL" id="KAF1835346.1"/>
    </source>
</evidence>
<reference evidence="2" key="1">
    <citation type="submission" date="2020-01" db="EMBL/GenBank/DDBJ databases">
        <authorList>
            <consortium name="DOE Joint Genome Institute"/>
            <person name="Haridas S."/>
            <person name="Albert R."/>
            <person name="Binder M."/>
            <person name="Bloem J."/>
            <person name="Labutti K."/>
            <person name="Salamov A."/>
            <person name="Andreopoulos B."/>
            <person name="Baker S.E."/>
            <person name="Barry K."/>
            <person name="Bills G."/>
            <person name="Bluhm B.H."/>
            <person name="Cannon C."/>
            <person name="Castanera R."/>
            <person name="Culley D.E."/>
            <person name="Daum C."/>
            <person name="Ezra D."/>
            <person name="Gonzalez J.B."/>
            <person name="Henrissat B."/>
            <person name="Kuo A."/>
            <person name="Liang C."/>
            <person name="Lipzen A."/>
            <person name="Lutzoni F."/>
            <person name="Magnuson J."/>
            <person name="Mondo S."/>
            <person name="Nolan M."/>
            <person name="Ohm R."/>
            <person name="Pangilinan J."/>
            <person name="Park H.-J."/>
            <person name="Ramirez L."/>
            <person name="Alfaro M."/>
            <person name="Sun H."/>
            <person name="Tritt A."/>
            <person name="Yoshinaga Y."/>
            <person name="Zwiers L.-H."/>
            <person name="Turgeon B.G."/>
            <person name="Goodwin S.B."/>
            <person name="Spatafora J.W."/>
            <person name="Crous P.W."/>
            <person name="Grigoriev I.V."/>
        </authorList>
    </citation>
    <scope>NUCLEOTIDE SEQUENCE</scope>
    <source>
        <strain evidence="2">P77</strain>
    </source>
</reference>
<protein>
    <submittedName>
        <fullName evidence="2">Uncharacterized protein</fullName>
    </submittedName>
</protein>
<organism evidence="2 3">
    <name type="scientific">Decorospora gaudefroyi</name>
    <dbReference type="NCBI Taxonomy" id="184978"/>
    <lineage>
        <taxon>Eukaryota</taxon>
        <taxon>Fungi</taxon>
        <taxon>Dikarya</taxon>
        <taxon>Ascomycota</taxon>
        <taxon>Pezizomycotina</taxon>
        <taxon>Dothideomycetes</taxon>
        <taxon>Pleosporomycetidae</taxon>
        <taxon>Pleosporales</taxon>
        <taxon>Pleosporineae</taxon>
        <taxon>Pleosporaceae</taxon>
        <taxon>Decorospora</taxon>
    </lineage>
</organism>
<name>A0A6A5KIM2_9PLEO</name>
<dbReference type="AlphaFoldDB" id="A0A6A5KIM2"/>
<dbReference type="Proteomes" id="UP000800040">
    <property type="component" value="Unassembled WGS sequence"/>
</dbReference>
<evidence type="ECO:0000313" key="3">
    <source>
        <dbReference type="Proteomes" id="UP000800040"/>
    </source>
</evidence>